<gene>
    <name evidence="2" type="ORF">POM88_011015</name>
</gene>
<name>A0AAD8ITR4_9APIA</name>
<evidence type="ECO:0000256" key="1">
    <source>
        <dbReference type="SAM" id="MobiDB-lite"/>
    </source>
</evidence>
<proteinExistence type="predicted"/>
<protein>
    <submittedName>
        <fullName evidence="2">Uncharacterized protein</fullName>
    </submittedName>
</protein>
<comment type="caution">
    <text evidence="2">The sequence shown here is derived from an EMBL/GenBank/DDBJ whole genome shotgun (WGS) entry which is preliminary data.</text>
</comment>
<organism evidence="2 3">
    <name type="scientific">Heracleum sosnowskyi</name>
    <dbReference type="NCBI Taxonomy" id="360622"/>
    <lineage>
        <taxon>Eukaryota</taxon>
        <taxon>Viridiplantae</taxon>
        <taxon>Streptophyta</taxon>
        <taxon>Embryophyta</taxon>
        <taxon>Tracheophyta</taxon>
        <taxon>Spermatophyta</taxon>
        <taxon>Magnoliopsida</taxon>
        <taxon>eudicotyledons</taxon>
        <taxon>Gunneridae</taxon>
        <taxon>Pentapetalae</taxon>
        <taxon>asterids</taxon>
        <taxon>campanulids</taxon>
        <taxon>Apiales</taxon>
        <taxon>Apiaceae</taxon>
        <taxon>Apioideae</taxon>
        <taxon>apioid superclade</taxon>
        <taxon>Tordylieae</taxon>
        <taxon>Tordyliinae</taxon>
        <taxon>Heracleum</taxon>
    </lineage>
</organism>
<evidence type="ECO:0000313" key="2">
    <source>
        <dbReference type="EMBL" id="KAK1391959.1"/>
    </source>
</evidence>
<reference evidence="2" key="1">
    <citation type="submission" date="2023-02" db="EMBL/GenBank/DDBJ databases">
        <title>Genome of toxic invasive species Heracleum sosnowskyi carries increased number of genes despite the absence of recent whole-genome duplications.</title>
        <authorList>
            <person name="Schelkunov M."/>
            <person name="Shtratnikova V."/>
            <person name="Makarenko M."/>
            <person name="Klepikova A."/>
            <person name="Omelchenko D."/>
            <person name="Novikova G."/>
            <person name="Obukhova E."/>
            <person name="Bogdanov V."/>
            <person name="Penin A."/>
            <person name="Logacheva M."/>
        </authorList>
    </citation>
    <scope>NUCLEOTIDE SEQUENCE</scope>
    <source>
        <strain evidence="2">Hsosn_3</strain>
        <tissue evidence="2">Leaf</tissue>
    </source>
</reference>
<dbReference type="EMBL" id="JAUIZM010000003">
    <property type="protein sequence ID" value="KAK1391959.1"/>
    <property type="molecule type" value="Genomic_DNA"/>
</dbReference>
<feature type="region of interest" description="Disordered" evidence="1">
    <location>
        <begin position="80"/>
        <end position="99"/>
    </location>
</feature>
<dbReference type="Proteomes" id="UP001237642">
    <property type="component" value="Unassembled WGS sequence"/>
</dbReference>
<sequence>MPTPNIARAANVVASGEVSYSHFIFRFDFKDWKCTENFQCSNKNKIMSTPPTIIIEPGINEVPMPIPVPRVVIGTSVDGHMTEGQETEPQVSQPRPTRKRGLRLDTFKRCVEIEKIKSKFLPSMESSIDFEKAFERLEEEDKGFKAYFEKKTRGPTKKEDWVAVRML</sequence>
<dbReference type="AlphaFoldDB" id="A0AAD8ITR4"/>
<reference evidence="2" key="2">
    <citation type="submission" date="2023-05" db="EMBL/GenBank/DDBJ databases">
        <authorList>
            <person name="Schelkunov M.I."/>
        </authorList>
    </citation>
    <scope>NUCLEOTIDE SEQUENCE</scope>
    <source>
        <strain evidence="2">Hsosn_3</strain>
        <tissue evidence="2">Leaf</tissue>
    </source>
</reference>
<keyword evidence="3" id="KW-1185">Reference proteome</keyword>
<accession>A0AAD8ITR4</accession>
<evidence type="ECO:0000313" key="3">
    <source>
        <dbReference type="Proteomes" id="UP001237642"/>
    </source>
</evidence>